<name>M0E8T6_9EURY</name>
<dbReference type="AlphaFoldDB" id="M0E8T6"/>
<dbReference type="EMBL" id="AOJL01000060">
    <property type="protein sequence ID" value="ELZ44180.1"/>
    <property type="molecule type" value="Genomic_DNA"/>
</dbReference>
<accession>M0E8T6</accession>
<evidence type="ECO:0000259" key="1">
    <source>
        <dbReference type="Pfam" id="PF18545"/>
    </source>
</evidence>
<evidence type="ECO:0000313" key="2">
    <source>
        <dbReference type="EMBL" id="ELZ44180.1"/>
    </source>
</evidence>
<reference evidence="2 3" key="1">
    <citation type="journal article" date="2014" name="PLoS Genet.">
        <title>Phylogenetically driven sequencing of extremely halophilic archaea reveals strategies for static and dynamic osmo-response.</title>
        <authorList>
            <person name="Becker E.A."/>
            <person name="Seitzer P.M."/>
            <person name="Tritt A."/>
            <person name="Larsen D."/>
            <person name="Krusor M."/>
            <person name="Yao A.I."/>
            <person name="Wu D."/>
            <person name="Madern D."/>
            <person name="Eisen J.A."/>
            <person name="Darling A.E."/>
            <person name="Facciotti M.T."/>
        </authorList>
    </citation>
    <scope>NUCLEOTIDE SEQUENCE [LARGE SCALE GENOMIC DNA]</scope>
    <source>
        <strain evidence="2 3">DSM 10284</strain>
    </source>
</reference>
<dbReference type="InterPro" id="IPR040624">
    <property type="entry name" value="HalOD1"/>
</dbReference>
<protein>
    <recommendedName>
        <fullName evidence="1">Halobacterial output domain-containing protein</fullName>
    </recommendedName>
</protein>
<sequence length="86" mass="9470">MREFGQAADIGDAVCLTVDEAVATWSELSETPSLLRFVDVDSLDGLFKAKATDNNGWLPSTNFQFQSCRVTLLYGASIRVIVDREP</sequence>
<dbReference type="PATRIC" id="fig|1227466.3.peg.3019"/>
<evidence type="ECO:0000313" key="3">
    <source>
        <dbReference type="Proteomes" id="UP000011509"/>
    </source>
</evidence>
<dbReference type="STRING" id="1227466.C464_15145"/>
<feature type="domain" description="Halobacterial output" evidence="1">
    <location>
        <begin position="17"/>
        <end position="80"/>
    </location>
</feature>
<keyword evidence="3" id="KW-1185">Reference proteome</keyword>
<comment type="caution">
    <text evidence="2">The sequence shown here is derived from an EMBL/GenBank/DDBJ whole genome shotgun (WGS) entry which is preliminary data.</text>
</comment>
<dbReference type="Proteomes" id="UP000011509">
    <property type="component" value="Unassembled WGS sequence"/>
</dbReference>
<dbReference type="Pfam" id="PF18545">
    <property type="entry name" value="HalOD1"/>
    <property type="match status" value="1"/>
</dbReference>
<gene>
    <name evidence="2" type="ORF">C464_15145</name>
</gene>
<proteinExistence type="predicted"/>
<organism evidence="2 3">
    <name type="scientific">Halorubrum coriense DSM 10284</name>
    <dbReference type="NCBI Taxonomy" id="1227466"/>
    <lineage>
        <taxon>Archaea</taxon>
        <taxon>Methanobacteriati</taxon>
        <taxon>Methanobacteriota</taxon>
        <taxon>Stenosarchaea group</taxon>
        <taxon>Halobacteria</taxon>
        <taxon>Halobacteriales</taxon>
        <taxon>Haloferacaceae</taxon>
        <taxon>Halorubrum</taxon>
    </lineage>
</organism>